<sequence length="574" mass="62605">MIKKLTPFLKKYWIFSILCPLAVIGEVILEIQVPFLMAKIVDVGIPAKDMSYVLLTGGKMVAMALLSLVCGALASRCASVASMGMGSEIRKGLFGKIQEFSFSNIDKFSTPSLVTRLTTDINNTQNAFMMIIRTLVRAPVMLVSATLMAYTINSRLVTVFLVAIPILAVAVGILISMSFPRFTAMLKKYDSMNGSVQENLIAIRVVKAFVRSKYEKEKFRDANQELMDASIKAEKIIVTNVPVMQLTMYSCIIAILWFGGNMIIGGSMQTGELISFISYVTQILMSLMMISMAFVNLVLSRASVGRIVEVLDEEIDITDSHSQGVQAQDGSVVFENVSFKYNKDSDANTLENINLSISSGETVGIIGGTGSAKTTLVQLIPRLYDVSEGRVLVGGHDVRDYKLEELRGAVGMVLQKNVLFSGTIKDNLRWGDENASDEEISEMCKAAQADDFVRSFPGGYDTDLGQGGVNVSGGQKQRLCIARALIKKPKIVILDDSTSAVDTATDSKIRTALRDGLRGTTTIIIAQRITSVCDADKIIVMDDGKIDAIGTHEELLASNEIYRDVYESQQKGVA</sequence>
<feature type="transmembrane region" description="Helical" evidence="9">
    <location>
        <begin position="52"/>
        <end position="75"/>
    </location>
</feature>
<evidence type="ECO:0000313" key="13">
    <source>
        <dbReference type="Proteomes" id="UP000294682"/>
    </source>
</evidence>
<evidence type="ECO:0000256" key="8">
    <source>
        <dbReference type="ARBA" id="ARBA00023136"/>
    </source>
</evidence>
<dbReference type="InterPro" id="IPR017871">
    <property type="entry name" value="ABC_transporter-like_CS"/>
</dbReference>
<organism evidence="12 13">
    <name type="scientific">Harryflintia acetispora</name>
    <dbReference type="NCBI Taxonomy" id="1849041"/>
    <lineage>
        <taxon>Bacteria</taxon>
        <taxon>Bacillati</taxon>
        <taxon>Bacillota</taxon>
        <taxon>Clostridia</taxon>
        <taxon>Eubacteriales</taxon>
        <taxon>Oscillospiraceae</taxon>
        <taxon>Harryflintia</taxon>
    </lineage>
</organism>
<dbReference type="PROSITE" id="PS50929">
    <property type="entry name" value="ABC_TM1F"/>
    <property type="match status" value="1"/>
</dbReference>
<evidence type="ECO:0000259" key="10">
    <source>
        <dbReference type="PROSITE" id="PS50893"/>
    </source>
</evidence>
<evidence type="ECO:0000256" key="1">
    <source>
        <dbReference type="ARBA" id="ARBA00004651"/>
    </source>
</evidence>
<name>A0A9X8UIG6_9FIRM</name>
<accession>A0A9X8UIG6</accession>
<keyword evidence="8 9" id="KW-0472">Membrane</keyword>
<dbReference type="InterPro" id="IPR003439">
    <property type="entry name" value="ABC_transporter-like_ATP-bd"/>
</dbReference>
<dbReference type="PANTHER" id="PTHR43394">
    <property type="entry name" value="ATP-DEPENDENT PERMEASE MDL1, MITOCHONDRIAL"/>
    <property type="match status" value="1"/>
</dbReference>
<dbReference type="InterPro" id="IPR027417">
    <property type="entry name" value="P-loop_NTPase"/>
</dbReference>
<feature type="transmembrane region" description="Helical" evidence="9">
    <location>
        <begin position="134"/>
        <end position="152"/>
    </location>
</feature>
<gene>
    <name evidence="12" type="ORF">EDD78_11121</name>
</gene>
<dbReference type="CDD" id="cd18548">
    <property type="entry name" value="ABC_6TM_Tm287_like"/>
    <property type="match status" value="1"/>
</dbReference>
<evidence type="ECO:0000313" key="12">
    <source>
        <dbReference type="EMBL" id="TCL42258.1"/>
    </source>
</evidence>
<dbReference type="PANTHER" id="PTHR43394:SF1">
    <property type="entry name" value="ATP-BINDING CASSETTE SUB-FAMILY B MEMBER 10, MITOCHONDRIAL"/>
    <property type="match status" value="1"/>
</dbReference>
<dbReference type="Proteomes" id="UP000294682">
    <property type="component" value="Unassembled WGS sequence"/>
</dbReference>
<feature type="domain" description="ABC transporter" evidence="10">
    <location>
        <begin position="332"/>
        <end position="568"/>
    </location>
</feature>
<dbReference type="Gene3D" id="1.20.1560.10">
    <property type="entry name" value="ABC transporter type 1, transmembrane domain"/>
    <property type="match status" value="1"/>
</dbReference>
<dbReference type="GO" id="GO:0005886">
    <property type="term" value="C:plasma membrane"/>
    <property type="evidence" value="ECO:0007669"/>
    <property type="project" value="UniProtKB-SubCell"/>
</dbReference>
<dbReference type="InterPro" id="IPR036640">
    <property type="entry name" value="ABC1_TM_sf"/>
</dbReference>
<comment type="subcellular location">
    <subcellularLocation>
        <location evidence="1">Cell membrane</location>
        <topology evidence="1">Multi-pass membrane protein</topology>
    </subcellularLocation>
</comment>
<dbReference type="FunFam" id="3.40.50.300:FF:000221">
    <property type="entry name" value="Multidrug ABC transporter ATP-binding protein"/>
    <property type="match status" value="1"/>
</dbReference>
<keyword evidence="6 12" id="KW-0067">ATP-binding</keyword>
<dbReference type="AlphaFoldDB" id="A0A9X8UIG6"/>
<evidence type="ECO:0000256" key="5">
    <source>
        <dbReference type="ARBA" id="ARBA00022741"/>
    </source>
</evidence>
<keyword evidence="4 9" id="KW-0812">Transmembrane</keyword>
<proteinExistence type="predicted"/>
<evidence type="ECO:0000256" key="4">
    <source>
        <dbReference type="ARBA" id="ARBA00022692"/>
    </source>
</evidence>
<dbReference type="Gene3D" id="3.40.50.300">
    <property type="entry name" value="P-loop containing nucleotide triphosphate hydrolases"/>
    <property type="match status" value="1"/>
</dbReference>
<keyword evidence="7 9" id="KW-1133">Transmembrane helix</keyword>
<keyword evidence="2" id="KW-0813">Transport</keyword>
<dbReference type="GO" id="GO:0015421">
    <property type="term" value="F:ABC-type oligopeptide transporter activity"/>
    <property type="evidence" value="ECO:0007669"/>
    <property type="project" value="TreeGrafter"/>
</dbReference>
<dbReference type="InterPro" id="IPR039421">
    <property type="entry name" value="Type_1_exporter"/>
</dbReference>
<dbReference type="Pfam" id="PF00005">
    <property type="entry name" value="ABC_tran"/>
    <property type="match status" value="1"/>
</dbReference>
<dbReference type="SMART" id="SM00382">
    <property type="entry name" value="AAA"/>
    <property type="match status" value="1"/>
</dbReference>
<feature type="transmembrane region" description="Helical" evidence="9">
    <location>
        <begin position="12"/>
        <end position="32"/>
    </location>
</feature>
<evidence type="ECO:0000256" key="9">
    <source>
        <dbReference type="SAM" id="Phobius"/>
    </source>
</evidence>
<dbReference type="EMBL" id="SLUK01000011">
    <property type="protein sequence ID" value="TCL42258.1"/>
    <property type="molecule type" value="Genomic_DNA"/>
</dbReference>
<keyword evidence="13" id="KW-1185">Reference proteome</keyword>
<evidence type="ECO:0000256" key="3">
    <source>
        <dbReference type="ARBA" id="ARBA00022475"/>
    </source>
</evidence>
<feature type="transmembrane region" description="Helical" evidence="9">
    <location>
        <begin position="158"/>
        <end position="179"/>
    </location>
</feature>
<feature type="transmembrane region" description="Helical" evidence="9">
    <location>
        <begin position="276"/>
        <end position="299"/>
    </location>
</feature>
<keyword evidence="5" id="KW-0547">Nucleotide-binding</keyword>
<evidence type="ECO:0000256" key="6">
    <source>
        <dbReference type="ARBA" id="ARBA00022840"/>
    </source>
</evidence>
<comment type="caution">
    <text evidence="12">The sequence shown here is derived from an EMBL/GenBank/DDBJ whole genome shotgun (WGS) entry which is preliminary data.</text>
</comment>
<protein>
    <submittedName>
        <fullName evidence="12">ATP-binding cassette subfamily B protein</fullName>
    </submittedName>
</protein>
<reference evidence="12 13" key="1">
    <citation type="submission" date="2019-03" db="EMBL/GenBank/DDBJ databases">
        <title>Genomic Encyclopedia of Type Strains, Phase IV (KMG-IV): sequencing the most valuable type-strain genomes for metagenomic binning, comparative biology and taxonomic classification.</title>
        <authorList>
            <person name="Goeker M."/>
        </authorList>
    </citation>
    <scope>NUCLEOTIDE SEQUENCE [LARGE SCALE GENOMIC DNA]</scope>
    <source>
        <strain evidence="12 13">DSM 100433</strain>
    </source>
</reference>
<dbReference type="GO" id="GO:0005524">
    <property type="term" value="F:ATP binding"/>
    <property type="evidence" value="ECO:0007669"/>
    <property type="project" value="UniProtKB-KW"/>
</dbReference>
<dbReference type="PROSITE" id="PS00211">
    <property type="entry name" value="ABC_TRANSPORTER_1"/>
    <property type="match status" value="1"/>
</dbReference>
<dbReference type="Pfam" id="PF00664">
    <property type="entry name" value="ABC_membrane"/>
    <property type="match status" value="1"/>
</dbReference>
<feature type="domain" description="ABC transmembrane type-1" evidence="11">
    <location>
        <begin position="17"/>
        <end position="299"/>
    </location>
</feature>
<dbReference type="InterPro" id="IPR003593">
    <property type="entry name" value="AAA+_ATPase"/>
</dbReference>
<feature type="transmembrane region" description="Helical" evidence="9">
    <location>
        <begin position="246"/>
        <end position="264"/>
    </location>
</feature>
<keyword evidence="3" id="KW-1003">Cell membrane</keyword>
<dbReference type="SUPFAM" id="SSF52540">
    <property type="entry name" value="P-loop containing nucleoside triphosphate hydrolases"/>
    <property type="match status" value="1"/>
</dbReference>
<dbReference type="SUPFAM" id="SSF90123">
    <property type="entry name" value="ABC transporter transmembrane region"/>
    <property type="match status" value="1"/>
</dbReference>
<dbReference type="GO" id="GO:0016887">
    <property type="term" value="F:ATP hydrolysis activity"/>
    <property type="evidence" value="ECO:0007669"/>
    <property type="project" value="InterPro"/>
</dbReference>
<dbReference type="RefSeq" id="WP_132085020.1">
    <property type="nucleotide sequence ID" value="NZ_SLUK01000011.1"/>
</dbReference>
<evidence type="ECO:0000256" key="2">
    <source>
        <dbReference type="ARBA" id="ARBA00022448"/>
    </source>
</evidence>
<dbReference type="PROSITE" id="PS50893">
    <property type="entry name" value="ABC_TRANSPORTER_2"/>
    <property type="match status" value="1"/>
</dbReference>
<dbReference type="InterPro" id="IPR011527">
    <property type="entry name" value="ABC1_TM_dom"/>
</dbReference>
<evidence type="ECO:0000259" key="11">
    <source>
        <dbReference type="PROSITE" id="PS50929"/>
    </source>
</evidence>
<evidence type="ECO:0000256" key="7">
    <source>
        <dbReference type="ARBA" id="ARBA00022989"/>
    </source>
</evidence>